<evidence type="ECO:0008006" key="4">
    <source>
        <dbReference type="Google" id="ProtNLM"/>
    </source>
</evidence>
<accession>A0AAW1VCJ9</accession>
<dbReference type="InterPro" id="IPR036910">
    <property type="entry name" value="HMG_box_dom_sf"/>
</dbReference>
<organism evidence="2 3">
    <name type="scientific">Henosepilachna vigintioctopunctata</name>
    <dbReference type="NCBI Taxonomy" id="420089"/>
    <lineage>
        <taxon>Eukaryota</taxon>
        <taxon>Metazoa</taxon>
        <taxon>Ecdysozoa</taxon>
        <taxon>Arthropoda</taxon>
        <taxon>Hexapoda</taxon>
        <taxon>Insecta</taxon>
        <taxon>Pterygota</taxon>
        <taxon>Neoptera</taxon>
        <taxon>Endopterygota</taxon>
        <taxon>Coleoptera</taxon>
        <taxon>Polyphaga</taxon>
        <taxon>Cucujiformia</taxon>
        <taxon>Coccinelloidea</taxon>
        <taxon>Coccinellidae</taxon>
        <taxon>Epilachninae</taxon>
        <taxon>Epilachnini</taxon>
        <taxon>Henosepilachna</taxon>
    </lineage>
</organism>
<dbReference type="EMBL" id="JARQZJ010000126">
    <property type="protein sequence ID" value="KAK9890751.1"/>
    <property type="molecule type" value="Genomic_DNA"/>
</dbReference>
<dbReference type="PROSITE" id="PS00353">
    <property type="entry name" value="HMG_BOX_1"/>
    <property type="match status" value="1"/>
</dbReference>
<reference evidence="2 3" key="1">
    <citation type="submission" date="2023-03" db="EMBL/GenBank/DDBJ databases">
        <title>Genome insight into feeding habits of ladybird beetles.</title>
        <authorList>
            <person name="Li H.-S."/>
            <person name="Huang Y.-H."/>
            <person name="Pang H."/>
        </authorList>
    </citation>
    <scope>NUCLEOTIDE SEQUENCE [LARGE SCALE GENOMIC DNA]</scope>
    <source>
        <strain evidence="2">SYSU_2023b</strain>
        <tissue evidence="2">Whole body</tissue>
    </source>
</reference>
<dbReference type="SUPFAM" id="SSF47095">
    <property type="entry name" value="HMG-box"/>
    <property type="match status" value="1"/>
</dbReference>
<dbReference type="GO" id="GO:0005634">
    <property type="term" value="C:nucleus"/>
    <property type="evidence" value="ECO:0007669"/>
    <property type="project" value="InterPro"/>
</dbReference>
<evidence type="ECO:0000313" key="2">
    <source>
        <dbReference type="EMBL" id="KAK9890751.1"/>
    </source>
</evidence>
<dbReference type="InterPro" id="IPR017967">
    <property type="entry name" value="HMG_boxA_CS"/>
</dbReference>
<dbReference type="AlphaFoldDB" id="A0AAW1VCJ9"/>
<sequence length="208" mass="23692">MGQMYQQKKFEYKAKLYHSLVQIVSGHEDQKHFKEYTGRALRLNDQNTVFSSDKVVIIRRTSASRKSAKATATRGQPAASRSCAKATGDPETVERGHTEASPGKQRQQGVAAPTRHQQRLNNHNNLHHHHSILQQQQQLQHQLPPVATEERMLRAKGDVRPNGSLTASAFFVQIWRQEHKKKHPEENVVSTGFSRKCAERWKTMLDVG</sequence>
<dbReference type="Proteomes" id="UP001431783">
    <property type="component" value="Unassembled WGS sequence"/>
</dbReference>
<comment type="caution">
    <text evidence="2">The sequence shown here is derived from an EMBL/GenBank/DDBJ whole genome shotgun (WGS) entry which is preliminary data.</text>
</comment>
<keyword evidence="3" id="KW-1185">Reference proteome</keyword>
<feature type="region of interest" description="Disordered" evidence="1">
    <location>
        <begin position="62"/>
        <end position="115"/>
    </location>
</feature>
<dbReference type="Gene3D" id="1.10.30.10">
    <property type="entry name" value="High mobility group box domain"/>
    <property type="match status" value="1"/>
</dbReference>
<name>A0AAW1VCJ9_9CUCU</name>
<dbReference type="GO" id="GO:0003677">
    <property type="term" value="F:DNA binding"/>
    <property type="evidence" value="ECO:0007669"/>
    <property type="project" value="InterPro"/>
</dbReference>
<evidence type="ECO:0000256" key="1">
    <source>
        <dbReference type="SAM" id="MobiDB-lite"/>
    </source>
</evidence>
<proteinExistence type="predicted"/>
<gene>
    <name evidence="2" type="ORF">WA026_012099</name>
</gene>
<evidence type="ECO:0000313" key="3">
    <source>
        <dbReference type="Proteomes" id="UP001431783"/>
    </source>
</evidence>
<protein>
    <recommendedName>
        <fullName evidence="4">HMG box domain-containing protein</fullName>
    </recommendedName>
</protein>